<accession>A0A365XU97</accession>
<comment type="caution">
    <text evidence="8">The sequence shown here is derived from an EMBL/GenBank/DDBJ whole genome shotgun (WGS) entry which is preliminary data.</text>
</comment>
<keyword evidence="7" id="KW-0813">Transport</keyword>
<comment type="similarity">
    <text evidence="2 7">Belongs to the ExbD/TolR family.</text>
</comment>
<dbReference type="PANTHER" id="PTHR30558">
    <property type="entry name" value="EXBD MEMBRANE COMPONENT OF PMF-DRIVEN MACROMOLECULE IMPORT SYSTEM"/>
    <property type="match status" value="1"/>
</dbReference>
<keyword evidence="5" id="KW-1133">Transmembrane helix</keyword>
<proteinExistence type="inferred from homology"/>
<dbReference type="RefSeq" id="WP_113618681.1">
    <property type="nucleotide sequence ID" value="NZ_QFFJ01000002.1"/>
</dbReference>
<evidence type="ECO:0000313" key="9">
    <source>
        <dbReference type="Proteomes" id="UP000253410"/>
    </source>
</evidence>
<dbReference type="GO" id="GO:0022857">
    <property type="term" value="F:transmembrane transporter activity"/>
    <property type="evidence" value="ECO:0007669"/>
    <property type="project" value="InterPro"/>
</dbReference>
<dbReference type="PANTHER" id="PTHR30558:SF3">
    <property type="entry name" value="BIOPOLYMER TRANSPORT PROTEIN EXBD-RELATED"/>
    <property type="match status" value="1"/>
</dbReference>
<evidence type="ECO:0000256" key="5">
    <source>
        <dbReference type="ARBA" id="ARBA00022989"/>
    </source>
</evidence>
<keyword evidence="3" id="KW-1003">Cell membrane</keyword>
<dbReference type="GO" id="GO:0015031">
    <property type="term" value="P:protein transport"/>
    <property type="evidence" value="ECO:0007669"/>
    <property type="project" value="UniProtKB-KW"/>
</dbReference>
<comment type="subcellular location">
    <subcellularLocation>
        <location evidence="1">Cell membrane</location>
        <topology evidence="1">Single-pass membrane protein</topology>
    </subcellularLocation>
    <subcellularLocation>
        <location evidence="7">Cell membrane</location>
        <topology evidence="7">Single-pass type II membrane protein</topology>
    </subcellularLocation>
</comment>
<protein>
    <submittedName>
        <fullName evidence="8">Biopolymer transporter ExbD</fullName>
    </submittedName>
</protein>
<dbReference type="InterPro" id="IPR003400">
    <property type="entry name" value="ExbD"/>
</dbReference>
<gene>
    <name evidence="8" type="ORF">DF182_26005</name>
</gene>
<sequence length="209" mass="23650">MPRSKVTRKSTLVDMTAMTDMVFLLLTFFMLATRFKPVEPVAVITPSSINTQVLPDSDVILFTMDKKGRIFFDMDGQPKRKQLIGDLDKQFQLGLTEAEKHNFIVGTSIGTELKHLKAYLAMRPEQRKEHAIESGIPTDSASNEVKIWLQYATASQQGNARTLKYCVRADNDAPYLQVKKLLASFKERNIQHINLVTNLKANPLTKSSY</sequence>
<dbReference type="OrthoDB" id="9793581at2"/>
<dbReference type="EMBL" id="QFFJ01000002">
    <property type="protein sequence ID" value="RBL89932.1"/>
    <property type="molecule type" value="Genomic_DNA"/>
</dbReference>
<keyword evidence="4 7" id="KW-0812">Transmembrane</keyword>
<organism evidence="8 9">
    <name type="scientific">Chitinophaga flava</name>
    <dbReference type="NCBI Taxonomy" id="2259036"/>
    <lineage>
        <taxon>Bacteria</taxon>
        <taxon>Pseudomonadati</taxon>
        <taxon>Bacteroidota</taxon>
        <taxon>Chitinophagia</taxon>
        <taxon>Chitinophagales</taxon>
        <taxon>Chitinophagaceae</taxon>
        <taxon>Chitinophaga</taxon>
    </lineage>
</organism>
<keyword evidence="6" id="KW-0472">Membrane</keyword>
<evidence type="ECO:0000256" key="3">
    <source>
        <dbReference type="ARBA" id="ARBA00022475"/>
    </source>
</evidence>
<evidence type="ECO:0000256" key="1">
    <source>
        <dbReference type="ARBA" id="ARBA00004162"/>
    </source>
</evidence>
<dbReference type="GO" id="GO:0005886">
    <property type="term" value="C:plasma membrane"/>
    <property type="evidence" value="ECO:0007669"/>
    <property type="project" value="UniProtKB-SubCell"/>
</dbReference>
<dbReference type="AlphaFoldDB" id="A0A365XU97"/>
<evidence type="ECO:0000313" key="8">
    <source>
        <dbReference type="EMBL" id="RBL89932.1"/>
    </source>
</evidence>
<keyword evidence="9" id="KW-1185">Reference proteome</keyword>
<reference evidence="8 9" key="1">
    <citation type="submission" date="2018-05" db="EMBL/GenBank/DDBJ databases">
        <title>Chitinophaga sp. K3CV102501T nov., isolated from isolated from a monsoon evergreen broad-leaved forest soil.</title>
        <authorList>
            <person name="Lv Y."/>
        </authorList>
    </citation>
    <scope>NUCLEOTIDE SEQUENCE [LARGE SCALE GENOMIC DNA]</scope>
    <source>
        <strain evidence="8 9">GDMCC 1.1325</strain>
    </source>
</reference>
<dbReference type="Proteomes" id="UP000253410">
    <property type="component" value="Unassembled WGS sequence"/>
</dbReference>
<evidence type="ECO:0000256" key="4">
    <source>
        <dbReference type="ARBA" id="ARBA00022692"/>
    </source>
</evidence>
<evidence type="ECO:0000256" key="7">
    <source>
        <dbReference type="RuleBase" id="RU003879"/>
    </source>
</evidence>
<evidence type="ECO:0000256" key="6">
    <source>
        <dbReference type="ARBA" id="ARBA00023136"/>
    </source>
</evidence>
<dbReference type="Pfam" id="PF02472">
    <property type="entry name" value="ExbD"/>
    <property type="match status" value="1"/>
</dbReference>
<evidence type="ECO:0000256" key="2">
    <source>
        <dbReference type="ARBA" id="ARBA00005811"/>
    </source>
</evidence>
<keyword evidence="7" id="KW-0653">Protein transport</keyword>
<name>A0A365XU97_9BACT</name>